<dbReference type="Pfam" id="PF13458">
    <property type="entry name" value="Peripla_BP_6"/>
    <property type="match status" value="1"/>
</dbReference>
<dbReference type="Gene3D" id="3.40.50.2300">
    <property type="match status" value="2"/>
</dbReference>
<dbReference type="Proteomes" id="UP000182800">
    <property type="component" value="Unassembled WGS sequence"/>
</dbReference>
<sequence>MTAPRRPGNLPLPLVTPAADGARRHRLPSRRLVAGLLTGGLGLTLAGCVTPFSGQPPGLVGGGPQDDDDDSIGDGTVRVALILPLSASGAGGAAARDLRNAAEMALTEFDDPQIRLVVKDDRGAASEARSAAQDAIAEGAELVLGPLFAASVQSAGDVARENRVPMIAFSTDASVARQGVYLMGFLPRDEVARIAAHAARENRRDIAALIPESGYGEVAEAAFRRAADARGLRIIAQERYRPGSPQDAVGRLSNAIAGSSPRADALFIPDTPDSMPAVGRALSQANFDPARVKPIGTGVWNDPSVLSLPALRGGWFAAPPQAGFDAFAQRFRERFGSDPVRIASLAYDAVSLAAALTRTQGEQRFAEGILTDSSGFAGADGVFRFNQDGSNDRGYAVYEVRDGEAATISPAPQSLEA</sequence>
<comment type="similarity">
    <text evidence="1">Belongs to the leucine-binding protein family.</text>
</comment>
<dbReference type="EMBL" id="FMBM01000001">
    <property type="protein sequence ID" value="SCC79024.1"/>
    <property type="molecule type" value="Genomic_DNA"/>
</dbReference>
<dbReference type="InterPro" id="IPR051010">
    <property type="entry name" value="BCAA_transport"/>
</dbReference>
<keyword evidence="4" id="KW-0472">Membrane</keyword>
<comment type="caution">
    <text evidence="6">The sequence shown here is derived from an EMBL/GenBank/DDBJ whole genome shotgun (WGS) entry which is preliminary data.</text>
</comment>
<dbReference type="EMBL" id="LJSX01000029">
    <property type="protein sequence ID" value="KPQ09364.1"/>
    <property type="molecule type" value="Genomic_DNA"/>
</dbReference>
<evidence type="ECO:0000313" key="8">
    <source>
        <dbReference type="Proteomes" id="UP000050497"/>
    </source>
</evidence>
<dbReference type="PANTHER" id="PTHR30483">
    <property type="entry name" value="LEUCINE-SPECIFIC-BINDING PROTEIN"/>
    <property type="match status" value="1"/>
</dbReference>
<keyword evidence="4" id="KW-1133">Transmembrane helix</keyword>
<organism evidence="6 8">
    <name type="scientific">Saliniramus fredricksonii</name>
    <dbReference type="NCBI Taxonomy" id="1653334"/>
    <lineage>
        <taxon>Bacteria</taxon>
        <taxon>Pseudomonadati</taxon>
        <taxon>Pseudomonadota</taxon>
        <taxon>Alphaproteobacteria</taxon>
        <taxon>Hyphomicrobiales</taxon>
        <taxon>Salinarimonadaceae</taxon>
        <taxon>Saliniramus</taxon>
    </lineage>
</organism>
<evidence type="ECO:0000313" key="6">
    <source>
        <dbReference type="EMBL" id="KPQ09364.1"/>
    </source>
</evidence>
<keyword evidence="4" id="KW-0812">Transmembrane</keyword>
<proteinExistence type="inferred from homology"/>
<keyword evidence="9" id="KW-1185">Reference proteome</keyword>
<dbReference type="RefSeq" id="WP_083204269.1">
    <property type="nucleotide sequence ID" value="NZ_FMBM01000001.1"/>
</dbReference>
<dbReference type="Proteomes" id="UP000050497">
    <property type="component" value="Unassembled WGS sequence"/>
</dbReference>
<dbReference type="GO" id="GO:0006865">
    <property type="term" value="P:amino acid transport"/>
    <property type="evidence" value="ECO:0007669"/>
    <property type="project" value="UniProtKB-KW"/>
</dbReference>
<evidence type="ECO:0000313" key="9">
    <source>
        <dbReference type="Proteomes" id="UP000182800"/>
    </source>
</evidence>
<dbReference type="InterPro" id="IPR028081">
    <property type="entry name" value="Leu-bd"/>
</dbReference>
<dbReference type="PANTHER" id="PTHR30483:SF6">
    <property type="entry name" value="PERIPLASMIC BINDING PROTEIN OF ABC TRANSPORTER FOR NATURAL AMINO ACIDS"/>
    <property type="match status" value="1"/>
</dbReference>
<evidence type="ECO:0000256" key="3">
    <source>
        <dbReference type="ARBA" id="ARBA00022970"/>
    </source>
</evidence>
<dbReference type="AlphaFoldDB" id="A0A0P7XXW4"/>
<dbReference type="OrthoDB" id="7210494at2"/>
<evidence type="ECO:0000259" key="5">
    <source>
        <dbReference type="Pfam" id="PF13458"/>
    </source>
</evidence>
<dbReference type="CDD" id="cd06339">
    <property type="entry name" value="PBP1_YraM_LppC_lipoprotein-like"/>
    <property type="match status" value="1"/>
</dbReference>
<evidence type="ECO:0000256" key="1">
    <source>
        <dbReference type="ARBA" id="ARBA00010062"/>
    </source>
</evidence>
<reference evidence="7 9" key="2">
    <citation type="submission" date="2016-08" db="EMBL/GenBank/DDBJ databases">
        <authorList>
            <person name="Varghese N."/>
            <person name="Submissions Spin"/>
        </authorList>
    </citation>
    <scope>NUCLEOTIDE SEQUENCE [LARGE SCALE GENOMIC DNA]</scope>
    <source>
        <strain evidence="7 9">HL-109</strain>
    </source>
</reference>
<reference evidence="6 8" key="1">
    <citation type="submission" date="2015-09" db="EMBL/GenBank/DDBJ databases">
        <title>Identification and resolution of microdiversity through metagenomic sequencing of parallel consortia.</title>
        <authorList>
            <person name="Nelson W.C."/>
            <person name="Romine M.F."/>
            <person name="Lindemann S.R."/>
        </authorList>
    </citation>
    <scope>NUCLEOTIDE SEQUENCE [LARGE SCALE GENOMIC DNA]</scope>
    <source>
        <strain evidence="6">HL-109</strain>
    </source>
</reference>
<gene>
    <name evidence="7" type="ORF">GA0071312_0630</name>
    <name evidence="6" type="ORF">HLUCCO17_15325</name>
</gene>
<evidence type="ECO:0000256" key="4">
    <source>
        <dbReference type="SAM" id="Phobius"/>
    </source>
</evidence>
<name>A0A0P7XXW4_9HYPH</name>
<keyword evidence="2" id="KW-0732">Signal</keyword>
<accession>A0A0P7XXW4</accession>
<dbReference type="SUPFAM" id="SSF53822">
    <property type="entry name" value="Periplasmic binding protein-like I"/>
    <property type="match status" value="1"/>
</dbReference>
<evidence type="ECO:0000256" key="2">
    <source>
        <dbReference type="ARBA" id="ARBA00022729"/>
    </source>
</evidence>
<keyword evidence="3" id="KW-0813">Transport</keyword>
<dbReference type="STRING" id="1653334.GA0071312_0630"/>
<feature type="transmembrane region" description="Helical" evidence="4">
    <location>
        <begin position="32"/>
        <end position="52"/>
    </location>
</feature>
<feature type="domain" description="Leucine-binding protein" evidence="5">
    <location>
        <begin position="76"/>
        <end position="403"/>
    </location>
</feature>
<evidence type="ECO:0000313" key="7">
    <source>
        <dbReference type="EMBL" id="SCC79024.1"/>
    </source>
</evidence>
<dbReference type="InterPro" id="IPR028082">
    <property type="entry name" value="Peripla_BP_I"/>
</dbReference>
<protein>
    <submittedName>
        <fullName evidence="7">ABC-type branched-chain amino acid transport system, substrate-binding protein</fullName>
    </submittedName>
    <submittedName>
        <fullName evidence="6">ABC-type branched-chain amino acid transporter periplasmic component</fullName>
    </submittedName>
</protein>
<keyword evidence="3" id="KW-0029">Amino-acid transport</keyword>